<feature type="compositionally biased region" description="Polar residues" evidence="1">
    <location>
        <begin position="564"/>
        <end position="586"/>
    </location>
</feature>
<proteinExistence type="predicted"/>
<feature type="compositionally biased region" description="Low complexity" evidence="1">
    <location>
        <begin position="1136"/>
        <end position="1153"/>
    </location>
</feature>
<feature type="region of interest" description="Disordered" evidence="1">
    <location>
        <begin position="454"/>
        <end position="596"/>
    </location>
</feature>
<sequence length="1415" mass="152770">MNRFRTKKKAKEDASAGRPSHDGEQYSLPSFKGFRRGKKSSEEPKKEIDLTSALPSNDDFRTSLLMTNLSARFSMLREQDDPNTKIGKASDDSVLLPRRQSRLADFGFSGGLGGLADIAEVESIRAPPSFTRMNSFASDDADSTKGGSIMNRAKPTEGNNLFGGRQKIYKIPVSGSTAKNQGSGGMGGRALYEDDVASSAFQLWRQAERKRRSLDGDDQPAESQGLEYEEEPRRSESPGPLGYNRRRETSSTTSSASAVARNSTAATSITSQPPTLSIKDWQSTSTAPPSAASTPVLERNVTRTRRLYEQGLTQDLHDQQSSALSRMDTLGRQRNIGTRTPDLVYNSPSPTNFGFSDRFAGERRPILAKASAPNLRSISPPTTGSFPGTTPGLAEARANFGGSPPLSPPISETGDNSLLPIQPNDRGKATALGVFHKPVQAYDESKYAQRQLQLRQGRETPTQQRVRTESNASFATGRSRSSSSVRGQSLDTRVDTPTKVESARQEKPTTLTFLNDSDDSAPVVESRAGGAPQSLSRPSDKDHPAFRESALPTPLSANDKISEESSPNSENLDSSVANSRQDSPADSPTLGPTAGLSGMVRQHLRSESNASSNYGAPPQIGEFDSSFLLDDGHDTRVMDTLDANSNPWTSSGQDWRLSLSGLAAGHNQGEDKESGGEKESRYDLQTRDSSSNEMENETDEFASQLANARRRVRERLTSYVESDSSRGTSPHRQPETSSKVLANQVPQSGNPLGIGILKPKSSRGSLIDRSRTISSSQSKAMKMLGIAGSTMSTSPSPNKPTFDDKDTSLLATMEEEPPTKEGTRVMSEVAGEAKESAEAKSLREEDESDNTHPGLRAFRQARRELQRRKELETLAKHQAAQTSQLASERAEQASESQSNHTNEHGNWDHNPRRIAPRQRGPSEESRRGVGANSNPASRQASTERNRSSSETSGASSHGRPARLRNNSNAYDDQLRPNGGPRPPMRSPGLPGTDIRRSPIMPPQAYPGSNTASPMPSPSYLDRSNSPGNLTVQPSRGGYDSLSGYPSPSSPHDNSMGLPPSPFHKGSGSGAATPTNGAQSRRPSAPQSPAFSTTTSTLNESLKRVVKKDDISEPTFIMSTSRVPTVNLPYSASAIDSPSNSRSRSGSRSRSNSNTTGHNAPPLPPINPRRKWEGSRTRGDHIPFSNNTIVLALPHKKCRATLPPKLASSEPANRIAPYVWTLQYTHLCPRHCFMLDDGAGRAVGYVIGCPDAFAFAAAYPRYVAEVLGGPGGGADDVPVPPQLDSLEPWSVPGTDDAVNETCLAQLAYSARWLLLEGVEGKAELVRTYRATMHIDLLPGFQGRGWGRRLVERFVESVRLAGAGGGGDGASPVDHGKGIHIGVSGENTKVLPFYEKLGFRVYEGGEKEGNVWMVRDV</sequence>
<feature type="compositionally biased region" description="Basic and acidic residues" evidence="1">
    <location>
        <begin position="39"/>
        <end position="49"/>
    </location>
</feature>
<feature type="compositionally biased region" description="Polar residues" evidence="1">
    <location>
        <begin position="1021"/>
        <end position="1033"/>
    </location>
</feature>
<feature type="compositionally biased region" description="Basic and acidic residues" evidence="1">
    <location>
        <begin position="668"/>
        <end position="686"/>
    </location>
</feature>
<protein>
    <recommendedName>
        <fullName evidence="2">N-acetyltransferase domain-containing protein</fullName>
    </recommendedName>
</protein>
<feature type="compositionally biased region" description="Polar residues" evidence="1">
    <location>
        <begin position="1069"/>
        <end position="1096"/>
    </location>
</feature>
<feature type="compositionally biased region" description="Basic and acidic residues" evidence="1">
    <location>
        <begin position="1169"/>
        <end position="1178"/>
    </location>
</feature>
<feature type="domain" description="N-acetyltransferase" evidence="2">
    <location>
        <begin position="1273"/>
        <end position="1415"/>
    </location>
</feature>
<feature type="region of interest" description="Disordered" evidence="1">
    <location>
        <begin position="811"/>
        <end position="1096"/>
    </location>
</feature>
<gene>
    <name evidence="3" type="ORF">QBC33DRAFT_457328</name>
</gene>
<comment type="caution">
    <text evidence="3">The sequence shown here is derived from an EMBL/GenBank/DDBJ whole genome shotgun (WGS) entry which is preliminary data.</text>
</comment>
<feature type="compositionally biased region" description="Polar residues" evidence="1">
    <location>
        <begin position="931"/>
        <end position="940"/>
    </location>
</feature>
<name>A0AAJ0FKR6_9PEZI</name>
<feature type="compositionally biased region" description="Low complexity" evidence="1">
    <location>
        <begin position="283"/>
        <end position="295"/>
    </location>
</feature>
<accession>A0AAJ0FKR6</accession>
<feature type="region of interest" description="Disordered" evidence="1">
    <location>
        <begin position="664"/>
        <end position="702"/>
    </location>
</feature>
<feature type="compositionally biased region" description="Basic and acidic residues" evidence="1">
    <location>
        <begin position="10"/>
        <end position="24"/>
    </location>
</feature>
<feature type="compositionally biased region" description="Basic and acidic residues" evidence="1">
    <location>
        <begin position="901"/>
        <end position="911"/>
    </location>
</feature>
<dbReference type="Gene3D" id="3.40.630.30">
    <property type="match status" value="1"/>
</dbReference>
<feature type="compositionally biased region" description="Basic and acidic residues" evidence="1">
    <location>
        <begin position="831"/>
        <end position="843"/>
    </location>
</feature>
<feature type="compositionally biased region" description="Basic and acidic residues" evidence="1">
    <location>
        <begin position="861"/>
        <end position="875"/>
    </location>
</feature>
<dbReference type="InterPro" id="IPR016181">
    <property type="entry name" value="Acyl_CoA_acyltransferase"/>
</dbReference>
<evidence type="ECO:0000259" key="2">
    <source>
        <dbReference type="PROSITE" id="PS51186"/>
    </source>
</evidence>
<feature type="compositionally biased region" description="Low complexity" evidence="1">
    <location>
        <begin position="250"/>
        <end position="268"/>
    </location>
</feature>
<evidence type="ECO:0000256" key="1">
    <source>
        <dbReference type="SAM" id="MobiDB-lite"/>
    </source>
</evidence>
<feature type="region of interest" description="Disordered" evidence="1">
    <location>
        <begin position="1129"/>
        <end position="1178"/>
    </location>
</feature>
<dbReference type="SUPFAM" id="SSF55729">
    <property type="entry name" value="Acyl-CoA N-acyltransferases (Nat)"/>
    <property type="match status" value="1"/>
</dbReference>
<keyword evidence="4" id="KW-1185">Reference proteome</keyword>
<feature type="region of interest" description="Disordered" evidence="1">
    <location>
        <begin position="311"/>
        <end position="330"/>
    </location>
</feature>
<dbReference type="InterPro" id="IPR000182">
    <property type="entry name" value="GNAT_dom"/>
</dbReference>
<dbReference type="GeneID" id="85308040"/>
<feature type="compositionally biased region" description="Basic and acidic residues" evidence="1">
    <location>
        <begin position="492"/>
        <end position="507"/>
    </location>
</feature>
<feature type="region of interest" description="Disordered" evidence="1">
    <location>
        <begin position="371"/>
        <end position="425"/>
    </location>
</feature>
<feature type="compositionally biased region" description="Low complexity" evidence="1">
    <location>
        <begin position="883"/>
        <end position="898"/>
    </location>
</feature>
<dbReference type="Proteomes" id="UP001244011">
    <property type="component" value="Unassembled WGS sequence"/>
</dbReference>
<feature type="region of interest" description="Disordered" evidence="1">
    <location>
        <begin position="1"/>
        <end position="54"/>
    </location>
</feature>
<feature type="compositionally biased region" description="Polar residues" evidence="1">
    <location>
        <begin position="719"/>
        <end position="750"/>
    </location>
</feature>
<feature type="compositionally biased region" description="Polar residues" evidence="1">
    <location>
        <begin position="1043"/>
        <end position="1052"/>
    </location>
</feature>
<feature type="region of interest" description="Disordered" evidence="1">
    <location>
        <begin position="716"/>
        <end position="777"/>
    </location>
</feature>
<feature type="compositionally biased region" description="Low complexity" evidence="1">
    <location>
        <begin position="377"/>
        <end position="392"/>
    </location>
</feature>
<feature type="region of interest" description="Disordered" evidence="1">
    <location>
        <begin position="132"/>
        <end position="161"/>
    </location>
</feature>
<dbReference type="EMBL" id="MU839020">
    <property type="protein sequence ID" value="KAK1764355.1"/>
    <property type="molecule type" value="Genomic_DNA"/>
</dbReference>
<dbReference type="RefSeq" id="XP_060280568.1">
    <property type="nucleotide sequence ID" value="XM_060424853.1"/>
</dbReference>
<evidence type="ECO:0000313" key="3">
    <source>
        <dbReference type="EMBL" id="KAK1764355.1"/>
    </source>
</evidence>
<feature type="compositionally biased region" description="Polar residues" evidence="1">
    <location>
        <begin position="454"/>
        <end position="476"/>
    </location>
</feature>
<dbReference type="PROSITE" id="PS51186">
    <property type="entry name" value="GNAT"/>
    <property type="match status" value="1"/>
</dbReference>
<reference evidence="3" key="1">
    <citation type="submission" date="2023-06" db="EMBL/GenBank/DDBJ databases">
        <title>Genome-scale phylogeny and comparative genomics of the fungal order Sordariales.</title>
        <authorList>
            <consortium name="Lawrence Berkeley National Laboratory"/>
            <person name="Hensen N."/>
            <person name="Bonometti L."/>
            <person name="Westerberg I."/>
            <person name="Brannstrom I.O."/>
            <person name="Guillou S."/>
            <person name="Cros-Aarteil S."/>
            <person name="Calhoun S."/>
            <person name="Haridas S."/>
            <person name="Kuo A."/>
            <person name="Mondo S."/>
            <person name="Pangilinan J."/>
            <person name="Riley R."/>
            <person name="Labutti K."/>
            <person name="Andreopoulos B."/>
            <person name="Lipzen A."/>
            <person name="Chen C."/>
            <person name="Yanf M."/>
            <person name="Daum C."/>
            <person name="Ng V."/>
            <person name="Clum A."/>
            <person name="Steindorff A."/>
            <person name="Ohm R."/>
            <person name="Martin F."/>
            <person name="Silar P."/>
            <person name="Natvig D."/>
            <person name="Lalanne C."/>
            <person name="Gautier V."/>
            <person name="Ament-Velasquez S.L."/>
            <person name="Kruys A."/>
            <person name="Hutchinson M.I."/>
            <person name="Powell A.J."/>
            <person name="Barry K."/>
            <person name="Miller A.N."/>
            <person name="Grigoriev I.V."/>
            <person name="Debuchy R."/>
            <person name="Gladieux P."/>
            <person name="Thoren M.H."/>
            <person name="Johannesson H."/>
        </authorList>
    </citation>
    <scope>NUCLEOTIDE SEQUENCE</scope>
    <source>
        <strain evidence="3">8032-3</strain>
    </source>
</reference>
<organism evidence="3 4">
    <name type="scientific">Phialemonium atrogriseum</name>
    <dbReference type="NCBI Taxonomy" id="1093897"/>
    <lineage>
        <taxon>Eukaryota</taxon>
        <taxon>Fungi</taxon>
        <taxon>Dikarya</taxon>
        <taxon>Ascomycota</taxon>
        <taxon>Pezizomycotina</taxon>
        <taxon>Sordariomycetes</taxon>
        <taxon>Sordariomycetidae</taxon>
        <taxon>Cephalothecales</taxon>
        <taxon>Cephalothecaceae</taxon>
        <taxon>Phialemonium</taxon>
    </lineage>
</organism>
<evidence type="ECO:0000313" key="4">
    <source>
        <dbReference type="Proteomes" id="UP001244011"/>
    </source>
</evidence>
<feature type="region of interest" description="Disordered" evidence="1">
    <location>
        <begin position="209"/>
        <end position="296"/>
    </location>
</feature>
<dbReference type="GO" id="GO:0016747">
    <property type="term" value="F:acyltransferase activity, transferring groups other than amino-acyl groups"/>
    <property type="evidence" value="ECO:0007669"/>
    <property type="project" value="InterPro"/>
</dbReference>